<evidence type="ECO:0000256" key="1">
    <source>
        <dbReference type="SAM" id="MobiDB-lite"/>
    </source>
</evidence>
<accession>A0ABQ3EP22</accession>
<name>A0ABQ3EP22_9ACTN</name>
<dbReference type="RefSeq" id="WP_190182890.1">
    <property type="nucleotide sequence ID" value="NZ_BMVP01000002.1"/>
</dbReference>
<comment type="caution">
    <text evidence="3">The sequence shown here is derived from an EMBL/GenBank/DDBJ whole genome shotgun (WGS) entry which is preliminary data.</text>
</comment>
<protein>
    <recommendedName>
        <fullName evidence="5">Lipoprotein</fullName>
    </recommendedName>
</protein>
<keyword evidence="4" id="KW-1185">Reference proteome</keyword>
<reference evidence="4" key="1">
    <citation type="journal article" date="2019" name="Int. J. Syst. Evol. Microbiol.">
        <title>The Global Catalogue of Microorganisms (GCM) 10K type strain sequencing project: providing services to taxonomists for standard genome sequencing and annotation.</title>
        <authorList>
            <consortium name="The Broad Institute Genomics Platform"/>
            <consortium name="The Broad Institute Genome Sequencing Center for Infectious Disease"/>
            <person name="Wu L."/>
            <person name="Ma J."/>
        </authorList>
    </citation>
    <scope>NUCLEOTIDE SEQUENCE [LARGE SCALE GENOMIC DNA]</scope>
    <source>
        <strain evidence="4">JCM 4738</strain>
    </source>
</reference>
<keyword evidence="2" id="KW-0732">Signal</keyword>
<evidence type="ECO:0008006" key="5">
    <source>
        <dbReference type="Google" id="ProtNLM"/>
    </source>
</evidence>
<gene>
    <name evidence="3" type="ORF">GCM10010347_10840</name>
</gene>
<dbReference type="EMBL" id="BMVP01000002">
    <property type="protein sequence ID" value="GHB43467.1"/>
    <property type="molecule type" value="Genomic_DNA"/>
</dbReference>
<evidence type="ECO:0000256" key="2">
    <source>
        <dbReference type="SAM" id="SignalP"/>
    </source>
</evidence>
<feature type="compositionally biased region" description="Low complexity" evidence="1">
    <location>
        <begin position="40"/>
        <end position="112"/>
    </location>
</feature>
<feature type="signal peptide" evidence="2">
    <location>
        <begin position="1"/>
        <end position="36"/>
    </location>
</feature>
<evidence type="ECO:0000313" key="4">
    <source>
        <dbReference type="Proteomes" id="UP000642673"/>
    </source>
</evidence>
<feature type="region of interest" description="Disordered" evidence="1">
    <location>
        <begin position="40"/>
        <end position="124"/>
    </location>
</feature>
<sequence length="173" mass="17065">MGIPADGADGSRRAGRTGTVLRRTLAALLLAGAAVACGPDTGSGAAASLAPATPSAVVSASASPSPSASSSPLPGPSASGSAPEAVRTPSAEPTTSAPAPTTKAPAPTRAATVEPTQEPTQAEEAACEIVSDAGNCYKAGQFCRKADVGRETHAANGRLIHCRSEGSRARWNY</sequence>
<evidence type="ECO:0000313" key="3">
    <source>
        <dbReference type="EMBL" id="GHB43467.1"/>
    </source>
</evidence>
<organism evidence="3 4">
    <name type="scientific">Streptomyces cirratus</name>
    <dbReference type="NCBI Taxonomy" id="68187"/>
    <lineage>
        <taxon>Bacteria</taxon>
        <taxon>Bacillati</taxon>
        <taxon>Actinomycetota</taxon>
        <taxon>Actinomycetes</taxon>
        <taxon>Kitasatosporales</taxon>
        <taxon>Streptomycetaceae</taxon>
        <taxon>Streptomyces</taxon>
    </lineage>
</organism>
<feature type="chain" id="PRO_5045988331" description="Lipoprotein" evidence="2">
    <location>
        <begin position="37"/>
        <end position="173"/>
    </location>
</feature>
<dbReference type="Proteomes" id="UP000642673">
    <property type="component" value="Unassembled WGS sequence"/>
</dbReference>
<proteinExistence type="predicted"/>